<dbReference type="GO" id="GO:0048477">
    <property type="term" value="P:oogenesis"/>
    <property type="evidence" value="ECO:0007669"/>
    <property type="project" value="UniProtKB-ARBA"/>
</dbReference>
<feature type="transmembrane region" description="Helical" evidence="7">
    <location>
        <begin position="363"/>
        <end position="382"/>
    </location>
</feature>
<evidence type="ECO:0000256" key="2">
    <source>
        <dbReference type="ARBA" id="ARBA00009658"/>
    </source>
</evidence>
<dbReference type="SUPFAM" id="SSF117892">
    <property type="entry name" value="Band 7/SPFH domain"/>
    <property type="match status" value="1"/>
</dbReference>
<organism evidence="9 10">
    <name type="scientific">Meloidogyne javanica</name>
    <name type="common">Root-knot nematode worm</name>
    <dbReference type="NCBI Taxonomy" id="6303"/>
    <lineage>
        <taxon>Eukaryota</taxon>
        <taxon>Metazoa</taxon>
        <taxon>Ecdysozoa</taxon>
        <taxon>Nematoda</taxon>
        <taxon>Chromadorea</taxon>
        <taxon>Rhabditida</taxon>
        <taxon>Tylenchina</taxon>
        <taxon>Tylenchomorpha</taxon>
        <taxon>Tylenchoidea</taxon>
        <taxon>Meloidogynidae</taxon>
        <taxon>Meloidogyninae</taxon>
        <taxon>Meloidogyne</taxon>
        <taxon>Meloidogyne incognita group</taxon>
    </lineage>
</organism>
<dbReference type="GO" id="GO:0043051">
    <property type="term" value="P:regulation of nematode pharyngeal pumping"/>
    <property type="evidence" value="ECO:0007669"/>
    <property type="project" value="UniProtKB-ARBA"/>
</dbReference>
<dbReference type="PRINTS" id="PR00679">
    <property type="entry name" value="PROHIBITIN"/>
</dbReference>
<keyword evidence="7" id="KW-0812">Transmembrane</keyword>
<name>A0A915M7T1_MELJA</name>
<evidence type="ECO:0000256" key="6">
    <source>
        <dbReference type="ARBA" id="ARBA00062420"/>
    </source>
</evidence>
<feature type="transmembrane region" description="Helical" evidence="7">
    <location>
        <begin position="530"/>
        <end position="548"/>
    </location>
</feature>
<keyword evidence="4" id="KW-0496">Mitochondrion</keyword>
<dbReference type="GO" id="GO:0002082">
    <property type="term" value="P:regulation of oxidative phosphorylation"/>
    <property type="evidence" value="ECO:0007669"/>
    <property type="project" value="UniProtKB-ARBA"/>
</dbReference>
<dbReference type="PANTHER" id="PTHR23222">
    <property type="entry name" value="PROHIBITIN"/>
    <property type="match status" value="1"/>
</dbReference>
<dbReference type="GO" id="GO:0007005">
    <property type="term" value="P:mitochondrion organization"/>
    <property type="evidence" value="ECO:0007669"/>
    <property type="project" value="TreeGrafter"/>
</dbReference>
<evidence type="ECO:0000256" key="3">
    <source>
        <dbReference type="ARBA" id="ARBA00022792"/>
    </source>
</evidence>
<dbReference type="FunFam" id="3.30.479.30:FF:000001">
    <property type="entry name" value="Prohibitin 2"/>
    <property type="match status" value="1"/>
</dbReference>
<feature type="transmembrane region" description="Helical" evidence="7">
    <location>
        <begin position="21"/>
        <end position="39"/>
    </location>
</feature>
<dbReference type="GO" id="GO:0007283">
    <property type="term" value="P:spermatogenesis"/>
    <property type="evidence" value="ECO:0007669"/>
    <property type="project" value="UniProtKB-ARBA"/>
</dbReference>
<dbReference type="WBParaSite" id="scaffold29877_cov437.g20779">
    <property type="protein sequence ID" value="scaffold29877_cov437.g20779"/>
    <property type="gene ID" value="scaffold29877_cov437.g20779"/>
</dbReference>
<proteinExistence type="inferred from homology"/>
<dbReference type="GO" id="GO:0006979">
    <property type="term" value="P:response to oxidative stress"/>
    <property type="evidence" value="ECO:0007669"/>
    <property type="project" value="UniProtKB-ARBA"/>
</dbReference>
<evidence type="ECO:0000313" key="9">
    <source>
        <dbReference type="Proteomes" id="UP000887561"/>
    </source>
</evidence>
<dbReference type="Proteomes" id="UP000887561">
    <property type="component" value="Unplaced"/>
</dbReference>
<dbReference type="Pfam" id="PF01145">
    <property type="entry name" value="Band_7"/>
    <property type="match status" value="1"/>
</dbReference>
<dbReference type="SMART" id="SM00244">
    <property type="entry name" value="PHB"/>
    <property type="match status" value="1"/>
</dbReference>
<dbReference type="PANTHER" id="PTHR23222:SF1">
    <property type="entry name" value="PROHIBITIN-2"/>
    <property type="match status" value="1"/>
</dbReference>
<keyword evidence="3" id="KW-0999">Mitochondrion inner membrane</keyword>
<keyword evidence="9" id="KW-1185">Reference proteome</keyword>
<dbReference type="GO" id="GO:0040018">
    <property type="term" value="P:positive regulation of multicellular organism growth"/>
    <property type="evidence" value="ECO:0007669"/>
    <property type="project" value="UniProtKB-ARBA"/>
</dbReference>
<dbReference type="GO" id="GO:0005743">
    <property type="term" value="C:mitochondrial inner membrane"/>
    <property type="evidence" value="ECO:0007669"/>
    <property type="project" value="UniProtKB-SubCell"/>
</dbReference>
<dbReference type="GO" id="GO:0030421">
    <property type="term" value="P:defecation"/>
    <property type="evidence" value="ECO:0007669"/>
    <property type="project" value="UniProtKB-ARBA"/>
</dbReference>
<evidence type="ECO:0000256" key="5">
    <source>
        <dbReference type="ARBA" id="ARBA00023136"/>
    </source>
</evidence>
<sequence>MTESGKNLFEKFVKRGGGKGAGLGAGILAVGAASAYAIVNSIYTVEAGHRAIIFNRIGGLGNEIYKEGLHFRVPWFQYPIIYDIRARPNQIRSPTGSKDLQMVNIGLRVLSRPDPNQLPKIYRTLGLNWEERILPSICNEVLKGVVAKFNASQLITQRQQVSMLVRKGLIERALDFNLILDDVALTELAFSPQYSAAVEAKQVAAQEAQRASFYVEKAIQQRQEKIVQAEGEAQSAKMLGESMKNDPGFLKLRKIRAAQKISKAIAHSSNRVFLPSDGLFLNLGDDDYLEINYSMEEPVHIAQDSLFSTSSGWTNYSGFFNHAFLLLVISNGRVALENLIKYGILISPLEWLNILDSSSPGSWPNLTIVLCSNVSILTAFFIEKLLARGLLDNASGAVLYVFLIGAHLAIPPAAKHGNPLYSFWALIIVVIEALKLVSYGQVNYWQRLIRKDKKRSLNGTENDVQHAKSLKHEETKKPVKDVNNTIAQLQYPNNLTLGNLYYYMMAPTLCYELNFPRTPAIRKTFIIKRITELICFSFVGVALCQQWVIPLGLLEFGVCECVLEDMEHSCPSLGAPTRLQAMRSQWTSAGNSD</sequence>
<dbReference type="GO" id="GO:0008406">
    <property type="term" value="P:gonad development"/>
    <property type="evidence" value="ECO:0007669"/>
    <property type="project" value="UniProtKB-ARBA"/>
</dbReference>
<dbReference type="GO" id="GO:0009792">
    <property type="term" value="P:embryo development ending in birth or egg hatching"/>
    <property type="evidence" value="ECO:0007669"/>
    <property type="project" value="UniProtKB-ARBA"/>
</dbReference>
<dbReference type="InterPro" id="IPR001107">
    <property type="entry name" value="Band_7"/>
</dbReference>
<feature type="transmembrane region" description="Helical" evidence="7">
    <location>
        <begin position="394"/>
        <end position="414"/>
    </location>
</feature>
<protein>
    <submittedName>
        <fullName evidence="10">Band 7 domain-containing protein</fullName>
    </submittedName>
</protein>
<comment type="similarity">
    <text evidence="2">Belongs to the prohibitin family.</text>
</comment>
<evidence type="ECO:0000256" key="1">
    <source>
        <dbReference type="ARBA" id="ARBA00004273"/>
    </source>
</evidence>
<evidence type="ECO:0000256" key="7">
    <source>
        <dbReference type="SAM" id="Phobius"/>
    </source>
</evidence>
<dbReference type="CDD" id="cd03401">
    <property type="entry name" value="SPFH_prohibitin"/>
    <property type="match status" value="1"/>
</dbReference>
<dbReference type="AlphaFoldDB" id="A0A915M7T1"/>
<dbReference type="InterPro" id="IPR000163">
    <property type="entry name" value="Prohibitin"/>
</dbReference>
<reference evidence="10" key="1">
    <citation type="submission" date="2022-11" db="UniProtKB">
        <authorList>
            <consortium name="WormBaseParasite"/>
        </authorList>
    </citation>
    <scope>IDENTIFICATION</scope>
</reference>
<keyword evidence="7" id="KW-1133">Transmembrane helix</keyword>
<dbReference type="InterPro" id="IPR036013">
    <property type="entry name" value="Band_7/SPFH_dom_sf"/>
</dbReference>
<comment type="subcellular location">
    <subcellularLocation>
        <location evidence="1">Mitochondrion inner membrane</location>
    </subcellularLocation>
</comment>
<feature type="transmembrane region" description="Helical" evidence="7">
    <location>
        <begin position="420"/>
        <end position="445"/>
    </location>
</feature>
<accession>A0A915M7T1</accession>
<evidence type="ECO:0000256" key="4">
    <source>
        <dbReference type="ARBA" id="ARBA00023128"/>
    </source>
</evidence>
<dbReference type="Gene3D" id="3.30.479.30">
    <property type="entry name" value="Band 7 domain"/>
    <property type="match status" value="1"/>
</dbReference>
<keyword evidence="5 7" id="KW-0472">Membrane</keyword>
<comment type="subunit">
    <text evidence="6">High molecular weight complex that consist of phb-1 and phb-2.</text>
</comment>
<feature type="domain" description="Band 7" evidence="8">
    <location>
        <begin position="41"/>
        <end position="202"/>
    </location>
</feature>
<evidence type="ECO:0000313" key="10">
    <source>
        <dbReference type="WBParaSite" id="scaffold29877_cov437.g20779"/>
    </source>
</evidence>
<evidence type="ECO:0000259" key="8">
    <source>
        <dbReference type="SMART" id="SM00244"/>
    </source>
</evidence>